<dbReference type="Proteomes" id="UP000179769">
    <property type="component" value="Unassembled WGS sequence"/>
</dbReference>
<comment type="caution">
    <text evidence="1">The sequence shown here is derived from an EMBL/GenBank/DDBJ whole genome shotgun (WGS) entry which is preliminary data.</text>
</comment>
<accession>A0A1S1R5I9</accession>
<name>A0A1S1R5I9_9ACTN</name>
<organism evidence="1 2">
    <name type="scientific">Parafrankia soli</name>
    <dbReference type="NCBI Taxonomy" id="2599596"/>
    <lineage>
        <taxon>Bacteria</taxon>
        <taxon>Bacillati</taxon>
        <taxon>Actinomycetota</taxon>
        <taxon>Actinomycetes</taxon>
        <taxon>Frankiales</taxon>
        <taxon>Frankiaceae</taxon>
        <taxon>Parafrankia</taxon>
    </lineage>
</organism>
<reference evidence="2" key="1">
    <citation type="submission" date="2016-07" db="EMBL/GenBank/DDBJ databases">
        <title>Frankia sp. NRRL B-16219 Genome sequencing.</title>
        <authorList>
            <person name="Ghodhbane-Gtari F."/>
            <person name="Swanson E."/>
            <person name="Gueddou A."/>
            <person name="Louati M."/>
            <person name="Nouioui I."/>
            <person name="Hezbri K."/>
            <person name="Abebe-Akele F."/>
            <person name="Simpson S."/>
            <person name="Morris K."/>
            <person name="Thomas K."/>
            <person name="Gtari M."/>
            <person name="Tisa L.S."/>
        </authorList>
    </citation>
    <scope>NUCLEOTIDE SEQUENCE [LARGE SCALE GENOMIC DNA]</scope>
    <source>
        <strain evidence="2">NRRL B-16219</strain>
    </source>
</reference>
<sequence>MTIWFGEPLVDAERMDPTNLEMSRARSELLGYTTLSGVKAAVQAALVRCVEAQARELAHCDGPVVRSALAQQVRLARAMVAQGAHREWELFEAASRGVAGAAL</sequence>
<evidence type="ECO:0000313" key="2">
    <source>
        <dbReference type="Proteomes" id="UP000179769"/>
    </source>
</evidence>
<dbReference type="RefSeq" id="WP_071060249.1">
    <property type="nucleotide sequence ID" value="NZ_MAXA01000047.1"/>
</dbReference>
<proteinExistence type="predicted"/>
<dbReference type="EMBL" id="MAXA01000047">
    <property type="protein sequence ID" value="OHV42228.1"/>
    <property type="molecule type" value="Genomic_DNA"/>
</dbReference>
<keyword evidence="2" id="KW-1185">Reference proteome</keyword>
<evidence type="ECO:0000313" key="1">
    <source>
        <dbReference type="EMBL" id="OHV42228.1"/>
    </source>
</evidence>
<protein>
    <submittedName>
        <fullName evidence="1">Uncharacterized protein</fullName>
    </submittedName>
</protein>
<dbReference type="AlphaFoldDB" id="A0A1S1R5I9"/>
<gene>
    <name evidence="1" type="ORF">BBK14_11450</name>
</gene>